<gene>
    <name evidence="2" type="ORF">EV356DRAFT_161055</name>
</gene>
<dbReference type="Proteomes" id="UP000800092">
    <property type="component" value="Unassembled WGS sequence"/>
</dbReference>
<evidence type="ECO:0000256" key="1">
    <source>
        <dbReference type="SAM" id="MobiDB-lite"/>
    </source>
</evidence>
<feature type="region of interest" description="Disordered" evidence="1">
    <location>
        <begin position="1"/>
        <end position="26"/>
    </location>
</feature>
<dbReference type="EMBL" id="ML991773">
    <property type="protein sequence ID" value="KAF2239055.1"/>
    <property type="molecule type" value="Genomic_DNA"/>
</dbReference>
<name>A0A6A6HLR4_VIRVR</name>
<dbReference type="AlphaFoldDB" id="A0A6A6HLR4"/>
<keyword evidence="3" id="KW-1185">Reference proteome</keyword>
<organism evidence="2 3">
    <name type="scientific">Viridothelium virens</name>
    <name type="common">Speckled blister lichen</name>
    <name type="synonym">Trypethelium virens</name>
    <dbReference type="NCBI Taxonomy" id="1048519"/>
    <lineage>
        <taxon>Eukaryota</taxon>
        <taxon>Fungi</taxon>
        <taxon>Dikarya</taxon>
        <taxon>Ascomycota</taxon>
        <taxon>Pezizomycotina</taxon>
        <taxon>Dothideomycetes</taxon>
        <taxon>Dothideomycetes incertae sedis</taxon>
        <taxon>Trypetheliales</taxon>
        <taxon>Trypetheliaceae</taxon>
        <taxon>Viridothelium</taxon>
    </lineage>
</organism>
<sequence>MKGSSHSKSGGGGPRGIASQTPWDSRRQGPGKNWIGVLYASCSFYPSEQRLVENYLDERRLIFLEEPYFGLKFLSGIYQNIAKPLPDQHHGQGQMEYPLPVSKPATPAYCIRLLMGSSSEADSSPSRCTIKRNSISLEGMNPYRIAGFLILSSRFQHVASCLTNACTLAQLRVILTKA</sequence>
<proteinExistence type="predicted"/>
<reference evidence="2" key="1">
    <citation type="journal article" date="2020" name="Stud. Mycol.">
        <title>101 Dothideomycetes genomes: a test case for predicting lifestyles and emergence of pathogens.</title>
        <authorList>
            <person name="Haridas S."/>
            <person name="Albert R."/>
            <person name="Binder M."/>
            <person name="Bloem J."/>
            <person name="Labutti K."/>
            <person name="Salamov A."/>
            <person name="Andreopoulos B."/>
            <person name="Baker S."/>
            <person name="Barry K."/>
            <person name="Bills G."/>
            <person name="Bluhm B."/>
            <person name="Cannon C."/>
            <person name="Castanera R."/>
            <person name="Culley D."/>
            <person name="Daum C."/>
            <person name="Ezra D."/>
            <person name="Gonzalez J."/>
            <person name="Henrissat B."/>
            <person name="Kuo A."/>
            <person name="Liang C."/>
            <person name="Lipzen A."/>
            <person name="Lutzoni F."/>
            <person name="Magnuson J."/>
            <person name="Mondo S."/>
            <person name="Nolan M."/>
            <person name="Ohm R."/>
            <person name="Pangilinan J."/>
            <person name="Park H.-J."/>
            <person name="Ramirez L."/>
            <person name="Alfaro M."/>
            <person name="Sun H."/>
            <person name="Tritt A."/>
            <person name="Yoshinaga Y."/>
            <person name="Zwiers L.-H."/>
            <person name="Turgeon B."/>
            <person name="Goodwin S."/>
            <person name="Spatafora J."/>
            <person name="Crous P."/>
            <person name="Grigoriev I."/>
        </authorList>
    </citation>
    <scope>NUCLEOTIDE SEQUENCE</scope>
    <source>
        <strain evidence="2">Tuck. ex Michener</strain>
    </source>
</reference>
<protein>
    <submittedName>
        <fullName evidence="2">Uncharacterized protein</fullName>
    </submittedName>
</protein>
<evidence type="ECO:0000313" key="2">
    <source>
        <dbReference type="EMBL" id="KAF2239055.1"/>
    </source>
</evidence>
<evidence type="ECO:0000313" key="3">
    <source>
        <dbReference type="Proteomes" id="UP000800092"/>
    </source>
</evidence>
<accession>A0A6A6HLR4</accession>